<gene>
    <name evidence="2" type="ORF">BGZ65_003309</name>
</gene>
<name>A0A9P6IKP0_9FUNG</name>
<protein>
    <submittedName>
        <fullName evidence="2">Uncharacterized protein</fullName>
    </submittedName>
</protein>
<accession>A0A9P6IKP0</accession>
<dbReference type="Proteomes" id="UP000749646">
    <property type="component" value="Unassembled WGS sequence"/>
</dbReference>
<reference evidence="2" key="1">
    <citation type="journal article" date="2020" name="Fungal Divers.">
        <title>Resolving the Mortierellaceae phylogeny through synthesis of multi-gene phylogenetics and phylogenomics.</title>
        <authorList>
            <person name="Vandepol N."/>
            <person name="Liber J."/>
            <person name="Desiro A."/>
            <person name="Na H."/>
            <person name="Kennedy M."/>
            <person name="Barry K."/>
            <person name="Grigoriev I.V."/>
            <person name="Miller A.N."/>
            <person name="O'Donnell K."/>
            <person name="Stajich J.E."/>
            <person name="Bonito G."/>
        </authorList>
    </citation>
    <scope>NUCLEOTIDE SEQUENCE</scope>
    <source>
        <strain evidence="2">MES-2147</strain>
    </source>
</reference>
<dbReference type="EMBL" id="JAAAHW010009868">
    <property type="protein sequence ID" value="KAF9935532.1"/>
    <property type="molecule type" value="Genomic_DNA"/>
</dbReference>
<evidence type="ECO:0000313" key="2">
    <source>
        <dbReference type="EMBL" id="KAF9935532.1"/>
    </source>
</evidence>
<sequence length="169" mass="19305">MTAVLQGYQGISIQSAYILNNKPWQTHRVSAITRRNLGRIIKRLNAQHGKEADDNQAEDQTQERNQDEQAEIDVMTNAGELPALPNWMMNKHNFSEWAQANLPKVAGLDIVVSPYPPEAISEPDDNGTREDVQLVFEALLETAETDKEREKRLRTDAENNYMWMVVKDL</sequence>
<evidence type="ECO:0000313" key="3">
    <source>
        <dbReference type="Proteomes" id="UP000749646"/>
    </source>
</evidence>
<proteinExistence type="predicted"/>
<keyword evidence="3" id="KW-1185">Reference proteome</keyword>
<evidence type="ECO:0000256" key="1">
    <source>
        <dbReference type="SAM" id="MobiDB-lite"/>
    </source>
</evidence>
<dbReference type="AlphaFoldDB" id="A0A9P6IKP0"/>
<feature type="region of interest" description="Disordered" evidence="1">
    <location>
        <begin position="46"/>
        <end position="67"/>
    </location>
</feature>
<organism evidence="2 3">
    <name type="scientific">Modicella reniformis</name>
    <dbReference type="NCBI Taxonomy" id="1440133"/>
    <lineage>
        <taxon>Eukaryota</taxon>
        <taxon>Fungi</taxon>
        <taxon>Fungi incertae sedis</taxon>
        <taxon>Mucoromycota</taxon>
        <taxon>Mortierellomycotina</taxon>
        <taxon>Mortierellomycetes</taxon>
        <taxon>Mortierellales</taxon>
        <taxon>Mortierellaceae</taxon>
        <taxon>Modicella</taxon>
    </lineage>
</organism>
<comment type="caution">
    <text evidence="2">The sequence shown here is derived from an EMBL/GenBank/DDBJ whole genome shotgun (WGS) entry which is preliminary data.</text>
</comment>